<sequence length="114" mass="11967">MSPPLTSSTTHLARRATSLGLAFGLTAAIGIVGISAVAVFIYFLRRRHKARKLLGLTRVTQDESGMYCLCPLCSGCKRKRGGGDGSARCWNCEGETCKGMVGREGGVVVAGSTT</sequence>
<proteinExistence type="predicted"/>
<keyword evidence="1" id="KW-1133">Transmembrane helix</keyword>
<organism evidence="2 3">
    <name type="scientific">Clathrospora elynae</name>
    <dbReference type="NCBI Taxonomy" id="706981"/>
    <lineage>
        <taxon>Eukaryota</taxon>
        <taxon>Fungi</taxon>
        <taxon>Dikarya</taxon>
        <taxon>Ascomycota</taxon>
        <taxon>Pezizomycotina</taxon>
        <taxon>Dothideomycetes</taxon>
        <taxon>Pleosporomycetidae</taxon>
        <taxon>Pleosporales</taxon>
        <taxon>Diademaceae</taxon>
        <taxon>Clathrospora</taxon>
    </lineage>
</organism>
<name>A0A6A5SEJ2_9PLEO</name>
<protein>
    <submittedName>
        <fullName evidence="2">Uncharacterized protein</fullName>
    </submittedName>
</protein>
<accession>A0A6A5SEJ2</accession>
<reference evidence="2" key="1">
    <citation type="journal article" date="2020" name="Stud. Mycol.">
        <title>101 Dothideomycetes genomes: a test case for predicting lifestyles and emergence of pathogens.</title>
        <authorList>
            <person name="Haridas S."/>
            <person name="Albert R."/>
            <person name="Binder M."/>
            <person name="Bloem J."/>
            <person name="Labutti K."/>
            <person name="Salamov A."/>
            <person name="Andreopoulos B."/>
            <person name="Baker S."/>
            <person name="Barry K."/>
            <person name="Bills G."/>
            <person name="Bluhm B."/>
            <person name="Cannon C."/>
            <person name="Castanera R."/>
            <person name="Culley D."/>
            <person name="Daum C."/>
            <person name="Ezra D."/>
            <person name="Gonzalez J."/>
            <person name="Henrissat B."/>
            <person name="Kuo A."/>
            <person name="Liang C."/>
            <person name="Lipzen A."/>
            <person name="Lutzoni F."/>
            <person name="Magnuson J."/>
            <person name="Mondo S."/>
            <person name="Nolan M."/>
            <person name="Ohm R."/>
            <person name="Pangilinan J."/>
            <person name="Park H.-J."/>
            <person name="Ramirez L."/>
            <person name="Alfaro M."/>
            <person name="Sun H."/>
            <person name="Tritt A."/>
            <person name="Yoshinaga Y."/>
            <person name="Zwiers L.-H."/>
            <person name="Turgeon B."/>
            <person name="Goodwin S."/>
            <person name="Spatafora J."/>
            <person name="Crous P."/>
            <person name="Grigoriev I."/>
        </authorList>
    </citation>
    <scope>NUCLEOTIDE SEQUENCE</scope>
    <source>
        <strain evidence="2">CBS 161.51</strain>
    </source>
</reference>
<evidence type="ECO:0000313" key="2">
    <source>
        <dbReference type="EMBL" id="KAF1935827.1"/>
    </source>
</evidence>
<dbReference type="Proteomes" id="UP000800038">
    <property type="component" value="Unassembled WGS sequence"/>
</dbReference>
<evidence type="ECO:0000313" key="3">
    <source>
        <dbReference type="Proteomes" id="UP000800038"/>
    </source>
</evidence>
<dbReference type="AlphaFoldDB" id="A0A6A5SEJ2"/>
<gene>
    <name evidence="2" type="ORF">EJ02DRAFT_470895</name>
</gene>
<keyword evidence="1" id="KW-0472">Membrane</keyword>
<keyword evidence="3" id="KW-1185">Reference proteome</keyword>
<feature type="transmembrane region" description="Helical" evidence="1">
    <location>
        <begin position="20"/>
        <end position="44"/>
    </location>
</feature>
<dbReference type="OrthoDB" id="3796249at2759"/>
<keyword evidence="1" id="KW-0812">Transmembrane</keyword>
<evidence type="ECO:0000256" key="1">
    <source>
        <dbReference type="SAM" id="Phobius"/>
    </source>
</evidence>
<dbReference type="EMBL" id="ML976231">
    <property type="protein sequence ID" value="KAF1935827.1"/>
    <property type="molecule type" value="Genomic_DNA"/>
</dbReference>